<proteinExistence type="predicted"/>
<evidence type="ECO:0000313" key="2">
    <source>
        <dbReference type="WBParaSite" id="JU765_v2.g15575.t1"/>
    </source>
</evidence>
<reference evidence="2" key="1">
    <citation type="submission" date="2022-11" db="UniProtKB">
        <authorList>
            <consortium name="WormBaseParasite"/>
        </authorList>
    </citation>
    <scope>IDENTIFICATION</scope>
</reference>
<name>A0AC34QEH5_9BILA</name>
<protein>
    <submittedName>
        <fullName evidence="2">Elongation of very long chain fatty acids protein</fullName>
    </submittedName>
</protein>
<evidence type="ECO:0000313" key="1">
    <source>
        <dbReference type="Proteomes" id="UP000887576"/>
    </source>
</evidence>
<organism evidence="1 2">
    <name type="scientific">Panagrolaimus sp. JU765</name>
    <dbReference type="NCBI Taxonomy" id="591449"/>
    <lineage>
        <taxon>Eukaryota</taxon>
        <taxon>Metazoa</taxon>
        <taxon>Ecdysozoa</taxon>
        <taxon>Nematoda</taxon>
        <taxon>Chromadorea</taxon>
        <taxon>Rhabditida</taxon>
        <taxon>Tylenchina</taxon>
        <taxon>Panagrolaimomorpha</taxon>
        <taxon>Panagrolaimoidea</taxon>
        <taxon>Panagrolaimidae</taxon>
        <taxon>Panagrolaimus</taxon>
    </lineage>
</organism>
<accession>A0AC34QEH5</accession>
<dbReference type="Proteomes" id="UP000887576">
    <property type="component" value="Unplaced"/>
</dbReference>
<dbReference type="WBParaSite" id="JU765_v2.g15575.t1">
    <property type="protein sequence ID" value="JU765_v2.g15575.t1"/>
    <property type="gene ID" value="JU765_v2.g15575"/>
</dbReference>
<sequence>MWMEEHWALLVAAVILQLVIISVGSYFMSSKPFKLNGLGFIFDVFVALCSIAGFLRLTPELFWSIDSNNLKYSFCTASFLQGVSRYWANIFLWLKLMELFAAAFTVINKSPEYFFHWSYHVAIFIYTWHAYMDHTASERWLMWTNFILHAVIYSFYAVRCYGGFKSYKFVDINLKLLQMLIGFFIAITVHFFKSADESCQQTWFSLYLLFVICSVFIMSYFLYHVYLNQVNYSVVEKKEKISNGNIKTIVKPEDGVTPLSTFAITVFQKSKKLMHQMARYLFEKFNSFISFLNDDDETLRIRRARLLLNEFQIKSELRIQAYDEYFNECQKEKASTRSHSEFMKKEKKQSKLMQKLLEDLKLIDEDLELAKSKLKYKEDTSDPGENGVVKLPTVKI</sequence>